<protein>
    <submittedName>
        <fullName evidence="3">Uncharacterized protein</fullName>
    </submittedName>
</protein>
<proteinExistence type="predicted"/>
<dbReference type="EMBL" id="JAANER010000005">
    <property type="protein sequence ID" value="KAG9189952.1"/>
    <property type="molecule type" value="Genomic_DNA"/>
</dbReference>
<evidence type="ECO:0000256" key="2">
    <source>
        <dbReference type="SAM" id="MobiDB-lite"/>
    </source>
</evidence>
<name>A0AAD4FH62_9PLEO</name>
<dbReference type="Proteomes" id="UP001199106">
    <property type="component" value="Unassembled WGS sequence"/>
</dbReference>
<feature type="coiled-coil region" evidence="1">
    <location>
        <begin position="43"/>
        <end position="70"/>
    </location>
</feature>
<sequence>MEVVPHSGLSESFTITSGTASCCLSPVTDSRFSQLSKAEQARETDQLEHVRKLEAERDRLEVELHMAQTAYVQICATLMEEKVKWEDLSCPSSESTSANIQSPFRFSPTQKLDVAGSYLPSRKCTAADVALSIPSKRPCTVSGESDLARPQKRRRYK</sequence>
<dbReference type="AlphaFoldDB" id="A0AAD4FH62"/>
<gene>
    <name evidence="3" type="ORF">G6011_06820</name>
</gene>
<accession>A0AAD4FH62</accession>
<evidence type="ECO:0000256" key="1">
    <source>
        <dbReference type="SAM" id="Coils"/>
    </source>
</evidence>
<reference evidence="3" key="1">
    <citation type="submission" date="2021-07" db="EMBL/GenBank/DDBJ databases">
        <title>Genome Resource of American Ginseng Black Spot Pathogen Alternaria panax.</title>
        <authorList>
            <person name="Qiu C."/>
            <person name="Wang W."/>
            <person name="Liu Z."/>
        </authorList>
    </citation>
    <scope>NUCLEOTIDE SEQUENCE</scope>
    <source>
        <strain evidence="3">BNCC115425</strain>
    </source>
</reference>
<evidence type="ECO:0000313" key="4">
    <source>
        <dbReference type="Proteomes" id="UP001199106"/>
    </source>
</evidence>
<feature type="region of interest" description="Disordered" evidence="2">
    <location>
        <begin position="136"/>
        <end position="157"/>
    </location>
</feature>
<keyword evidence="1" id="KW-0175">Coiled coil</keyword>
<evidence type="ECO:0000313" key="3">
    <source>
        <dbReference type="EMBL" id="KAG9189952.1"/>
    </source>
</evidence>
<keyword evidence="4" id="KW-1185">Reference proteome</keyword>
<comment type="caution">
    <text evidence="3">The sequence shown here is derived from an EMBL/GenBank/DDBJ whole genome shotgun (WGS) entry which is preliminary data.</text>
</comment>
<organism evidence="3 4">
    <name type="scientific">Alternaria panax</name>
    <dbReference type="NCBI Taxonomy" id="48097"/>
    <lineage>
        <taxon>Eukaryota</taxon>
        <taxon>Fungi</taxon>
        <taxon>Dikarya</taxon>
        <taxon>Ascomycota</taxon>
        <taxon>Pezizomycotina</taxon>
        <taxon>Dothideomycetes</taxon>
        <taxon>Pleosporomycetidae</taxon>
        <taxon>Pleosporales</taxon>
        <taxon>Pleosporineae</taxon>
        <taxon>Pleosporaceae</taxon>
        <taxon>Alternaria</taxon>
        <taxon>Alternaria sect. Panax</taxon>
    </lineage>
</organism>